<dbReference type="Proteomes" id="UP000318478">
    <property type="component" value="Unassembled WGS sequence"/>
</dbReference>
<sequence>MATMKINGVRVAGIASAVPANTLTADDLSRRFGDEESAKIRASVGVEERRVAEDGVCASDLCFEAAERLLADLSWDRGDVQGLIFVTQTPDYFAPSTSCVLQHRLGLAPSCAAFDVNMGCSGYVYGLAVAMQLAGSIDGRVLLLVGDTITKMVSPDDRSTAPLFGDAGSATAIEPDADAPPATIVLGTNGAGAEHLITRRGGFREPADQQHPPRLKMDGAEVFQFALGEVPRAYRATIQEHGWTTDDVESVVMHQSNLFMLQHFRKRLKLPEEKLVIGLQKYGNASCASIPLAIADAWGAPGATLSRRLALVGFGVGWSWGGAAVSLHDAVLPAVVSVDSPPAAMPEAA</sequence>
<dbReference type="EC" id="2.3.1.180" evidence="5"/>
<evidence type="ECO:0000259" key="3">
    <source>
        <dbReference type="Pfam" id="PF08541"/>
    </source>
</evidence>
<protein>
    <submittedName>
        <fullName evidence="5">3-oxoacyl-[acyl-carrier-protein] synthase 3</fullName>
        <ecNumber evidence="5">2.3.1.180</ecNumber>
    </submittedName>
</protein>
<dbReference type="PANTHER" id="PTHR34069:SF3">
    <property type="entry name" value="ACYL-COA:ACYL-COA ALKYLTRANSFERASE"/>
    <property type="match status" value="1"/>
</dbReference>
<dbReference type="OrthoDB" id="9815506at2"/>
<dbReference type="RefSeq" id="WP_146585590.1">
    <property type="nucleotide sequence ID" value="NZ_SJPO01000003.1"/>
</dbReference>
<dbReference type="InterPro" id="IPR016039">
    <property type="entry name" value="Thiolase-like"/>
</dbReference>
<keyword evidence="6" id="KW-1185">Reference proteome</keyword>
<feature type="domain" description="Beta-ketoacyl-[acyl-carrier-protein] synthase III N-terminal" evidence="4">
    <location>
        <begin position="114"/>
        <end position="186"/>
    </location>
</feature>
<dbReference type="GO" id="GO:0033818">
    <property type="term" value="F:beta-ketoacyl-acyl-carrier-protein synthase III activity"/>
    <property type="evidence" value="ECO:0007669"/>
    <property type="project" value="UniProtKB-EC"/>
</dbReference>
<dbReference type="GO" id="GO:0044550">
    <property type="term" value="P:secondary metabolite biosynthetic process"/>
    <property type="evidence" value="ECO:0007669"/>
    <property type="project" value="TreeGrafter"/>
</dbReference>
<dbReference type="Pfam" id="PF08545">
    <property type="entry name" value="ACP_syn_III"/>
    <property type="match status" value="1"/>
</dbReference>
<dbReference type="Pfam" id="PF08541">
    <property type="entry name" value="ACP_syn_III_C"/>
    <property type="match status" value="1"/>
</dbReference>
<comment type="caution">
    <text evidence="5">The sequence shown here is derived from an EMBL/GenBank/DDBJ whole genome shotgun (WGS) entry which is preliminary data.</text>
</comment>
<accession>A0A5C5YS99</accession>
<dbReference type="Gene3D" id="3.40.47.10">
    <property type="match status" value="1"/>
</dbReference>
<evidence type="ECO:0000313" key="5">
    <source>
        <dbReference type="EMBL" id="TWT77778.1"/>
    </source>
</evidence>
<keyword evidence="1 5" id="KW-0808">Transferase</keyword>
<evidence type="ECO:0000259" key="4">
    <source>
        <dbReference type="Pfam" id="PF08545"/>
    </source>
</evidence>
<proteinExistence type="predicted"/>
<evidence type="ECO:0000256" key="1">
    <source>
        <dbReference type="ARBA" id="ARBA00022679"/>
    </source>
</evidence>
<reference evidence="5 6" key="1">
    <citation type="submission" date="2019-02" db="EMBL/GenBank/DDBJ databases">
        <title>Deep-cultivation of Planctomycetes and their phenomic and genomic characterization uncovers novel biology.</title>
        <authorList>
            <person name="Wiegand S."/>
            <person name="Jogler M."/>
            <person name="Boedeker C."/>
            <person name="Pinto D."/>
            <person name="Vollmers J."/>
            <person name="Rivas-Marin E."/>
            <person name="Kohn T."/>
            <person name="Peeters S.H."/>
            <person name="Heuer A."/>
            <person name="Rast P."/>
            <person name="Oberbeckmann S."/>
            <person name="Bunk B."/>
            <person name="Jeske O."/>
            <person name="Meyerdierks A."/>
            <person name="Storesund J.E."/>
            <person name="Kallscheuer N."/>
            <person name="Luecker S."/>
            <person name="Lage O.M."/>
            <person name="Pohl T."/>
            <person name="Merkel B.J."/>
            <person name="Hornburger P."/>
            <person name="Mueller R.-W."/>
            <person name="Bruemmer F."/>
            <person name="Labrenz M."/>
            <person name="Spormann A.M."/>
            <person name="Op Den Camp H."/>
            <person name="Overmann J."/>
            <person name="Amann R."/>
            <person name="Jetten M.S.M."/>
            <person name="Mascher T."/>
            <person name="Medema M.H."/>
            <person name="Devos D.P."/>
            <person name="Kaster A.-K."/>
            <person name="Ovreas L."/>
            <person name="Rohde M."/>
            <person name="Galperin M.Y."/>
            <person name="Jogler C."/>
        </authorList>
    </citation>
    <scope>NUCLEOTIDE SEQUENCE [LARGE SCALE GENOMIC DNA]</scope>
    <source>
        <strain evidence="5 6">Pla123a</strain>
    </source>
</reference>
<dbReference type="GO" id="GO:0006633">
    <property type="term" value="P:fatty acid biosynthetic process"/>
    <property type="evidence" value="ECO:0007669"/>
    <property type="project" value="InterPro"/>
</dbReference>
<dbReference type="PANTHER" id="PTHR34069">
    <property type="entry name" value="3-OXOACYL-[ACYL-CARRIER-PROTEIN] SYNTHASE 3"/>
    <property type="match status" value="1"/>
</dbReference>
<keyword evidence="2 5" id="KW-0012">Acyltransferase</keyword>
<dbReference type="InterPro" id="IPR013751">
    <property type="entry name" value="ACP_syn_III_N"/>
</dbReference>
<name>A0A5C5YS99_9BACT</name>
<dbReference type="GO" id="GO:0004315">
    <property type="term" value="F:3-oxoacyl-[acyl-carrier-protein] synthase activity"/>
    <property type="evidence" value="ECO:0007669"/>
    <property type="project" value="InterPro"/>
</dbReference>
<organism evidence="5 6">
    <name type="scientific">Posidoniimonas polymericola</name>
    <dbReference type="NCBI Taxonomy" id="2528002"/>
    <lineage>
        <taxon>Bacteria</taxon>
        <taxon>Pseudomonadati</taxon>
        <taxon>Planctomycetota</taxon>
        <taxon>Planctomycetia</taxon>
        <taxon>Pirellulales</taxon>
        <taxon>Lacipirellulaceae</taxon>
        <taxon>Posidoniimonas</taxon>
    </lineage>
</organism>
<dbReference type="EMBL" id="SJPO01000003">
    <property type="protein sequence ID" value="TWT77778.1"/>
    <property type="molecule type" value="Genomic_DNA"/>
</dbReference>
<dbReference type="SUPFAM" id="SSF53901">
    <property type="entry name" value="Thiolase-like"/>
    <property type="match status" value="1"/>
</dbReference>
<dbReference type="AlphaFoldDB" id="A0A5C5YS99"/>
<evidence type="ECO:0000256" key="2">
    <source>
        <dbReference type="ARBA" id="ARBA00023315"/>
    </source>
</evidence>
<evidence type="ECO:0000313" key="6">
    <source>
        <dbReference type="Proteomes" id="UP000318478"/>
    </source>
</evidence>
<gene>
    <name evidence="5" type="primary">fabH_2</name>
    <name evidence="5" type="ORF">Pla123a_15740</name>
</gene>
<dbReference type="InterPro" id="IPR013747">
    <property type="entry name" value="ACP_syn_III_C"/>
</dbReference>
<feature type="domain" description="Beta-ketoacyl-[acyl-carrier-protein] synthase III C-terminal" evidence="3">
    <location>
        <begin position="239"/>
        <end position="325"/>
    </location>
</feature>
<dbReference type="CDD" id="cd00830">
    <property type="entry name" value="KAS_III"/>
    <property type="match status" value="1"/>
</dbReference>